<organism evidence="2 3">
    <name type="scientific">Paramicrosporidium saccamoebae</name>
    <dbReference type="NCBI Taxonomy" id="1246581"/>
    <lineage>
        <taxon>Eukaryota</taxon>
        <taxon>Fungi</taxon>
        <taxon>Fungi incertae sedis</taxon>
        <taxon>Cryptomycota</taxon>
        <taxon>Cryptomycota incertae sedis</taxon>
        <taxon>Paramicrosporidium</taxon>
    </lineage>
</organism>
<dbReference type="STRING" id="1246581.A0A2H9TPG1"/>
<proteinExistence type="predicted"/>
<evidence type="ECO:0000313" key="3">
    <source>
        <dbReference type="Proteomes" id="UP000240830"/>
    </source>
</evidence>
<feature type="compositionally biased region" description="Low complexity" evidence="1">
    <location>
        <begin position="65"/>
        <end position="82"/>
    </location>
</feature>
<evidence type="ECO:0000313" key="2">
    <source>
        <dbReference type="EMBL" id="PJF19550.1"/>
    </source>
</evidence>
<reference evidence="2 3" key="1">
    <citation type="submission" date="2016-10" db="EMBL/GenBank/DDBJ databases">
        <title>The genome of Paramicrosporidium saccamoebae is the missing link in understanding Cryptomycota and Microsporidia evolution.</title>
        <authorList>
            <person name="Quandt C.A."/>
            <person name="Beaudet D."/>
            <person name="Corsaro D."/>
            <person name="Michel R."/>
            <person name="Corradi N."/>
            <person name="James T."/>
        </authorList>
    </citation>
    <scope>NUCLEOTIDE SEQUENCE [LARGE SCALE GENOMIC DNA]</scope>
    <source>
        <strain evidence="2 3">KSL3</strain>
    </source>
</reference>
<dbReference type="EMBL" id="MTSL01000052">
    <property type="protein sequence ID" value="PJF19550.1"/>
    <property type="molecule type" value="Genomic_DNA"/>
</dbReference>
<dbReference type="AlphaFoldDB" id="A0A2H9TPG1"/>
<name>A0A2H9TPG1_9FUNG</name>
<feature type="region of interest" description="Disordered" evidence="1">
    <location>
        <begin position="42"/>
        <end position="82"/>
    </location>
</feature>
<keyword evidence="3" id="KW-1185">Reference proteome</keyword>
<dbReference type="GO" id="GO:0000444">
    <property type="term" value="C:MIS12/MIND type complex"/>
    <property type="evidence" value="ECO:0007669"/>
    <property type="project" value="InterPro"/>
</dbReference>
<dbReference type="GO" id="GO:0051301">
    <property type="term" value="P:cell division"/>
    <property type="evidence" value="ECO:0007669"/>
    <property type="project" value="InterPro"/>
</dbReference>
<dbReference type="Pfam" id="PF08202">
    <property type="entry name" value="MIS13"/>
    <property type="match status" value="1"/>
</dbReference>
<sequence>MAGIAATRQQTMAPLKDCGFKFRRVSRVSVKKVVEIDVPVQTEDASSTASTTTKVEKERRRRRSSFAAIASRAPPRPSSISVSLSQKMLPASVAPCDYHKHLMPDLPGPIKMRQLLLWAVQRAGARQKNPKVQGMVEETVQALFNNKINTSWYQRPASAGTKSGPKNQELADCIQLYQRYSERYSRPSCTIHANRLKQELNEWNQLQQQVTEIPKTDLEFTSEYPLTNRPIRDNLKSLGQWFDTLSSAVSFSICLIF</sequence>
<evidence type="ECO:0000256" key="1">
    <source>
        <dbReference type="SAM" id="MobiDB-lite"/>
    </source>
</evidence>
<dbReference type="OrthoDB" id="3364649at2759"/>
<gene>
    <name evidence="2" type="ORF">PSACC_00641</name>
</gene>
<dbReference type="Proteomes" id="UP000240830">
    <property type="component" value="Unassembled WGS sequence"/>
</dbReference>
<protein>
    <submittedName>
        <fullName evidence="2">Uncharacterized protein</fullName>
    </submittedName>
</protein>
<dbReference type="GO" id="GO:0007059">
    <property type="term" value="P:chromosome segregation"/>
    <property type="evidence" value="ECO:0007669"/>
    <property type="project" value="InterPro"/>
</dbReference>
<dbReference type="InterPro" id="IPR013218">
    <property type="entry name" value="Dsn1/Mis13"/>
</dbReference>
<accession>A0A2H9TPG1</accession>
<comment type="caution">
    <text evidence="2">The sequence shown here is derived from an EMBL/GenBank/DDBJ whole genome shotgun (WGS) entry which is preliminary data.</text>
</comment>